<name>Q69Q49_ORYSJ</name>
<protein>
    <submittedName>
        <fullName evidence="1">Uncharacterized protein</fullName>
    </submittedName>
</protein>
<evidence type="ECO:0000313" key="2">
    <source>
        <dbReference type="Proteomes" id="UP000000763"/>
    </source>
</evidence>
<gene>
    <name evidence="1" type="primary">P0011H01.35</name>
</gene>
<dbReference type="AlphaFoldDB" id="Q69Q49"/>
<sequence length="115" mass="12535">MSGHGCHHPISLTGAPLAKSLHHRLRLPSASPFFPFPPSPPPHSSHHHHLSLSVKTSAFPRRSDLLPYPLCHHPTSPDAQRAGTRLAAAVEAVPPPEQRRPILSLLSVFGRKKGR</sequence>
<reference evidence="2" key="1">
    <citation type="journal article" date="2005" name="Nature">
        <title>The map-based sequence of the rice genome.</title>
        <authorList>
            <consortium name="International rice genome sequencing project (IRGSP)"/>
            <person name="Matsumoto T."/>
            <person name="Wu J."/>
            <person name="Kanamori H."/>
            <person name="Katayose Y."/>
            <person name="Fujisawa M."/>
            <person name="Namiki N."/>
            <person name="Mizuno H."/>
            <person name="Yamamoto K."/>
            <person name="Antonio B.A."/>
            <person name="Baba T."/>
            <person name="Sakata K."/>
            <person name="Nagamura Y."/>
            <person name="Aoki H."/>
            <person name="Arikawa K."/>
            <person name="Arita K."/>
            <person name="Bito T."/>
            <person name="Chiden Y."/>
            <person name="Fujitsuka N."/>
            <person name="Fukunaka R."/>
            <person name="Hamada M."/>
            <person name="Harada C."/>
            <person name="Hayashi A."/>
            <person name="Hijishita S."/>
            <person name="Honda M."/>
            <person name="Hosokawa S."/>
            <person name="Ichikawa Y."/>
            <person name="Idonuma A."/>
            <person name="Iijima M."/>
            <person name="Ikeda M."/>
            <person name="Ikeno M."/>
            <person name="Ito K."/>
            <person name="Ito S."/>
            <person name="Ito T."/>
            <person name="Ito Y."/>
            <person name="Ito Y."/>
            <person name="Iwabuchi A."/>
            <person name="Kamiya K."/>
            <person name="Karasawa W."/>
            <person name="Kurita K."/>
            <person name="Katagiri S."/>
            <person name="Kikuta A."/>
            <person name="Kobayashi H."/>
            <person name="Kobayashi N."/>
            <person name="Machita K."/>
            <person name="Maehara T."/>
            <person name="Masukawa M."/>
            <person name="Mizubayashi T."/>
            <person name="Mukai Y."/>
            <person name="Nagasaki H."/>
            <person name="Nagata Y."/>
            <person name="Naito S."/>
            <person name="Nakashima M."/>
            <person name="Nakama Y."/>
            <person name="Nakamichi Y."/>
            <person name="Nakamura M."/>
            <person name="Meguro A."/>
            <person name="Negishi M."/>
            <person name="Ohta I."/>
            <person name="Ohta T."/>
            <person name="Okamoto M."/>
            <person name="Ono N."/>
            <person name="Saji S."/>
            <person name="Sakaguchi M."/>
            <person name="Sakai K."/>
            <person name="Shibata M."/>
            <person name="Shimokawa T."/>
            <person name="Song J."/>
            <person name="Takazaki Y."/>
            <person name="Terasawa K."/>
            <person name="Tsugane M."/>
            <person name="Tsuji K."/>
            <person name="Ueda S."/>
            <person name="Waki K."/>
            <person name="Yamagata H."/>
            <person name="Yamamoto M."/>
            <person name="Yamamoto S."/>
            <person name="Yamane H."/>
            <person name="Yoshiki S."/>
            <person name="Yoshihara R."/>
            <person name="Yukawa K."/>
            <person name="Zhong H."/>
            <person name="Yano M."/>
            <person name="Yuan Q."/>
            <person name="Ouyang S."/>
            <person name="Liu J."/>
            <person name="Jones K.M."/>
            <person name="Gansberger K."/>
            <person name="Moffat K."/>
            <person name="Hill J."/>
            <person name="Bera J."/>
            <person name="Fadrosh D."/>
            <person name="Jin S."/>
            <person name="Johri S."/>
            <person name="Kim M."/>
            <person name="Overton L."/>
            <person name="Reardon M."/>
            <person name="Tsitrin T."/>
            <person name="Vuong H."/>
            <person name="Weaver B."/>
            <person name="Ciecko A."/>
            <person name="Tallon L."/>
            <person name="Jackson J."/>
            <person name="Pai G."/>
            <person name="Aken S.V."/>
            <person name="Utterback T."/>
            <person name="Reidmuller S."/>
            <person name="Feldblyum T."/>
            <person name="Hsiao J."/>
            <person name="Zismann V."/>
            <person name="Iobst S."/>
            <person name="de Vazeille A.R."/>
            <person name="Buell C.R."/>
            <person name="Ying K."/>
            <person name="Li Y."/>
            <person name="Lu T."/>
            <person name="Huang Y."/>
            <person name="Zhao Q."/>
            <person name="Feng Q."/>
            <person name="Zhang L."/>
            <person name="Zhu J."/>
            <person name="Weng Q."/>
            <person name="Mu J."/>
            <person name="Lu Y."/>
            <person name="Fan D."/>
            <person name="Liu Y."/>
            <person name="Guan J."/>
            <person name="Zhang Y."/>
            <person name="Yu S."/>
            <person name="Liu X."/>
            <person name="Zhang Y."/>
            <person name="Hong G."/>
            <person name="Han B."/>
            <person name="Choisne N."/>
            <person name="Demange N."/>
            <person name="Orjeda G."/>
            <person name="Samain S."/>
            <person name="Cattolico L."/>
            <person name="Pelletier E."/>
            <person name="Couloux A."/>
            <person name="Segurens B."/>
            <person name="Wincker P."/>
            <person name="D'Hont A."/>
            <person name="Scarpelli C."/>
            <person name="Weissenbach J."/>
            <person name="Salanoubat M."/>
            <person name="Quetier F."/>
            <person name="Yu Y."/>
            <person name="Kim H.R."/>
            <person name="Rambo T."/>
            <person name="Currie J."/>
            <person name="Collura K."/>
            <person name="Luo M."/>
            <person name="Yang T."/>
            <person name="Ammiraju J.S.S."/>
            <person name="Engler F."/>
            <person name="Soderlund C."/>
            <person name="Wing R.A."/>
            <person name="Palmer L.E."/>
            <person name="de la Bastide M."/>
            <person name="Spiegel L."/>
            <person name="Nascimento L."/>
            <person name="Zutavern T."/>
            <person name="O'Shaughnessy A."/>
            <person name="Dike S."/>
            <person name="Dedhia N."/>
            <person name="Preston R."/>
            <person name="Balija V."/>
            <person name="McCombie W.R."/>
            <person name="Chow T."/>
            <person name="Chen H."/>
            <person name="Chung M."/>
            <person name="Chen C."/>
            <person name="Shaw J."/>
            <person name="Wu H."/>
            <person name="Hsiao K."/>
            <person name="Chao Y."/>
            <person name="Chu M."/>
            <person name="Cheng C."/>
            <person name="Hour A."/>
            <person name="Lee P."/>
            <person name="Lin S."/>
            <person name="Lin Y."/>
            <person name="Liou J."/>
            <person name="Liu S."/>
            <person name="Hsing Y."/>
            <person name="Raghuvanshi S."/>
            <person name="Mohanty A."/>
            <person name="Bharti A.K."/>
            <person name="Gaur A."/>
            <person name="Gupta V."/>
            <person name="Kumar D."/>
            <person name="Ravi V."/>
            <person name="Vij S."/>
            <person name="Kapur A."/>
            <person name="Khurana P."/>
            <person name="Khurana P."/>
            <person name="Khurana J.P."/>
            <person name="Tyagi A.K."/>
            <person name="Gaikwad K."/>
            <person name="Singh A."/>
            <person name="Dalal V."/>
            <person name="Srivastava S."/>
            <person name="Dixit A."/>
            <person name="Pal A.K."/>
            <person name="Ghazi I.A."/>
            <person name="Yadav M."/>
            <person name="Pandit A."/>
            <person name="Bhargava A."/>
            <person name="Sureshbabu K."/>
            <person name="Batra K."/>
            <person name="Sharma T.R."/>
            <person name="Mohapatra T."/>
            <person name="Singh N.K."/>
            <person name="Messing J."/>
            <person name="Nelson A.B."/>
            <person name="Fuks G."/>
            <person name="Kavchok S."/>
            <person name="Keizer G."/>
            <person name="Linton E."/>
            <person name="Llaca V."/>
            <person name="Song R."/>
            <person name="Tanyolac B."/>
            <person name="Young S."/>
            <person name="Ho-Il K."/>
            <person name="Hahn J.H."/>
            <person name="Sangsakoo G."/>
            <person name="Vanavichit A."/>
            <person name="de Mattos Luiz.A.T."/>
            <person name="Zimmer P.D."/>
            <person name="Malone G."/>
            <person name="Dellagostin O."/>
            <person name="de Oliveira A.C."/>
            <person name="Bevan M."/>
            <person name="Bancroft I."/>
            <person name="Minx P."/>
            <person name="Cordum H."/>
            <person name="Wilson R."/>
            <person name="Cheng Z."/>
            <person name="Jin W."/>
            <person name="Jiang J."/>
            <person name="Leong S.A."/>
            <person name="Iwama H."/>
            <person name="Gojobori T."/>
            <person name="Itoh T."/>
            <person name="Niimura Y."/>
            <person name="Fujii Y."/>
            <person name="Habara T."/>
            <person name="Sakai H."/>
            <person name="Sato Y."/>
            <person name="Wilson G."/>
            <person name="Kumar K."/>
            <person name="McCouch S."/>
            <person name="Juretic N."/>
            <person name="Hoen D."/>
            <person name="Wright S."/>
            <person name="Bruskiewich R."/>
            <person name="Bureau T."/>
            <person name="Miyao A."/>
            <person name="Hirochika H."/>
            <person name="Nishikawa T."/>
            <person name="Kadowaki K."/>
            <person name="Sugiura M."/>
            <person name="Burr B."/>
            <person name="Sasaki T."/>
        </authorList>
    </citation>
    <scope>NUCLEOTIDE SEQUENCE [LARGE SCALE GENOMIC DNA]</scope>
    <source>
        <strain evidence="2">cv. Nipponbare</strain>
    </source>
</reference>
<reference evidence="2" key="2">
    <citation type="journal article" date="2008" name="Nucleic Acids Res.">
        <title>The rice annotation project database (RAP-DB): 2008 update.</title>
        <authorList>
            <consortium name="The rice annotation project (RAP)"/>
        </authorList>
    </citation>
    <scope>GENOME REANNOTATION</scope>
    <source>
        <strain evidence="2">cv. Nipponbare</strain>
    </source>
</reference>
<dbReference type="Proteomes" id="UP000000763">
    <property type="component" value="Chromosome 7"/>
</dbReference>
<organism evidence="1 2">
    <name type="scientific">Oryza sativa subsp. japonica</name>
    <name type="common">Rice</name>
    <dbReference type="NCBI Taxonomy" id="39947"/>
    <lineage>
        <taxon>Eukaryota</taxon>
        <taxon>Viridiplantae</taxon>
        <taxon>Streptophyta</taxon>
        <taxon>Embryophyta</taxon>
        <taxon>Tracheophyta</taxon>
        <taxon>Spermatophyta</taxon>
        <taxon>Magnoliopsida</taxon>
        <taxon>Liliopsida</taxon>
        <taxon>Poales</taxon>
        <taxon>Poaceae</taxon>
        <taxon>BOP clade</taxon>
        <taxon>Oryzoideae</taxon>
        <taxon>Oryzeae</taxon>
        <taxon>Oryzinae</taxon>
        <taxon>Oryza</taxon>
        <taxon>Oryza sativa</taxon>
    </lineage>
</organism>
<proteinExistence type="predicted"/>
<evidence type="ECO:0000313" key="1">
    <source>
        <dbReference type="EMBL" id="BAD31398.1"/>
    </source>
</evidence>
<accession>Q69Q49</accession>
<dbReference type="EMBL" id="AP005444">
    <property type="protein sequence ID" value="BAD31398.1"/>
    <property type="molecule type" value="Genomic_DNA"/>
</dbReference>